<dbReference type="InterPro" id="IPR049251">
    <property type="entry name" value="DUF6884"/>
</dbReference>
<organism evidence="2 3">
    <name type="scientific">Limnoraphis robusta CCNP1315</name>
    <dbReference type="NCBI Taxonomy" id="3110306"/>
    <lineage>
        <taxon>Bacteria</taxon>
        <taxon>Bacillati</taxon>
        <taxon>Cyanobacteriota</taxon>
        <taxon>Cyanophyceae</taxon>
        <taxon>Oscillatoriophycideae</taxon>
        <taxon>Oscillatoriales</taxon>
        <taxon>Sirenicapillariaceae</taxon>
        <taxon>Limnoraphis</taxon>
    </lineage>
</organism>
<gene>
    <name evidence="2" type="ORF">VB854_13735</name>
</gene>
<evidence type="ECO:0000259" key="1">
    <source>
        <dbReference type="Pfam" id="PF21818"/>
    </source>
</evidence>
<reference evidence="2 3" key="1">
    <citation type="submission" date="2023-12" db="EMBL/GenBank/DDBJ databases">
        <title>Baltic Sea Cyanobacteria.</title>
        <authorList>
            <person name="Delbaje E."/>
            <person name="Fewer D.P."/>
            <person name="Shishido T.K."/>
        </authorList>
    </citation>
    <scope>NUCLEOTIDE SEQUENCE [LARGE SCALE GENOMIC DNA]</scope>
    <source>
        <strain evidence="2 3">CCNP 1315</strain>
    </source>
</reference>
<name>A0ABU5TZ38_9CYAN</name>
<dbReference type="Pfam" id="PF21818">
    <property type="entry name" value="DUF6884"/>
    <property type="match status" value="1"/>
</dbReference>
<dbReference type="RefSeq" id="WP_323217768.1">
    <property type="nucleotide sequence ID" value="NZ_JAYGHT010000072.1"/>
</dbReference>
<dbReference type="EMBL" id="JAYGHT010000072">
    <property type="protein sequence ID" value="MEA5520005.1"/>
    <property type="molecule type" value="Genomic_DNA"/>
</dbReference>
<sequence>MKSIALVSCVAKKQERTSVAKDLYCSPWFKKAKAYVESQGWQWYILSAKYGLLEPEKLVEPYDQTLNQMPTQVRYEWAEDVFNHICRRFPERGKVIILAGKKYRQYLCPHLEKAGYTIAVPLMGLGIGQQLNWFDNQPVETLNQNE</sequence>
<keyword evidence="3" id="KW-1185">Reference proteome</keyword>
<evidence type="ECO:0000313" key="3">
    <source>
        <dbReference type="Proteomes" id="UP001301728"/>
    </source>
</evidence>
<protein>
    <recommendedName>
        <fullName evidence="1">DUF6884 domain-containing protein</fullName>
    </recommendedName>
</protein>
<evidence type="ECO:0000313" key="2">
    <source>
        <dbReference type="EMBL" id="MEA5520005.1"/>
    </source>
</evidence>
<feature type="domain" description="DUF6884" evidence="1">
    <location>
        <begin position="4"/>
        <end position="135"/>
    </location>
</feature>
<dbReference type="Proteomes" id="UP001301728">
    <property type="component" value="Unassembled WGS sequence"/>
</dbReference>
<comment type="caution">
    <text evidence="2">The sequence shown here is derived from an EMBL/GenBank/DDBJ whole genome shotgun (WGS) entry which is preliminary data.</text>
</comment>
<accession>A0ABU5TZ38</accession>
<proteinExistence type="predicted"/>